<reference evidence="2 3" key="1">
    <citation type="journal article" date="2019" name="Indoor Air">
        <title>Impacts of indoor surface finishes on bacterial viability.</title>
        <authorList>
            <person name="Hu J."/>
            <person name="Maamar S.B."/>
            <person name="Glawe A.J."/>
            <person name="Gottel N."/>
            <person name="Gilbert J.A."/>
            <person name="Hartmann E.M."/>
        </authorList>
    </citation>
    <scope>NUCLEOTIDE SEQUENCE [LARGE SCALE GENOMIC DNA]</scope>
    <source>
        <strain evidence="2 3">AF060A6</strain>
    </source>
</reference>
<gene>
    <name evidence="2" type="ORF">E1I69_17635</name>
</gene>
<dbReference type="OrthoDB" id="2911172at2"/>
<keyword evidence="1" id="KW-1133">Transmembrane helix</keyword>
<dbReference type="STRING" id="1033734.GCA_000285535_01947"/>
<evidence type="ECO:0000313" key="2">
    <source>
        <dbReference type="EMBL" id="THE10766.1"/>
    </source>
</evidence>
<keyword evidence="1" id="KW-0812">Transmembrane</keyword>
<keyword evidence="3" id="KW-1185">Reference proteome</keyword>
<organism evidence="2 3">
    <name type="scientific">Bacillus timonensis</name>
    <dbReference type="NCBI Taxonomy" id="1033734"/>
    <lineage>
        <taxon>Bacteria</taxon>
        <taxon>Bacillati</taxon>
        <taxon>Bacillota</taxon>
        <taxon>Bacilli</taxon>
        <taxon>Bacillales</taxon>
        <taxon>Bacillaceae</taxon>
        <taxon>Bacillus</taxon>
    </lineage>
</organism>
<name>A0A4S3PNP2_9BACI</name>
<sequence length="115" mass="12704">MGELIEGFLFYMVILSPAVVGIPLQVRATIMSQRLDKFFAINCILASGVQIIVIISYVFYVANQGGQQAEAVGWLLVAYVLFSIVIIGLNTLMVLVTHFITKWVLKLKANKTVKA</sequence>
<feature type="transmembrane region" description="Helical" evidence="1">
    <location>
        <begin position="72"/>
        <end position="101"/>
    </location>
</feature>
<protein>
    <submittedName>
        <fullName evidence="2">Uncharacterized protein</fullName>
    </submittedName>
</protein>
<evidence type="ECO:0000256" key="1">
    <source>
        <dbReference type="SAM" id="Phobius"/>
    </source>
</evidence>
<proteinExistence type="predicted"/>
<feature type="transmembrane region" description="Helical" evidence="1">
    <location>
        <begin position="6"/>
        <end position="26"/>
    </location>
</feature>
<keyword evidence="1" id="KW-0472">Membrane</keyword>
<evidence type="ECO:0000313" key="3">
    <source>
        <dbReference type="Proteomes" id="UP000306477"/>
    </source>
</evidence>
<feature type="transmembrane region" description="Helical" evidence="1">
    <location>
        <begin position="38"/>
        <end position="60"/>
    </location>
</feature>
<comment type="caution">
    <text evidence="2">The sequence shown here is derived from an EMBL/GenBank/DDBJ whole genome shotgun (WGS) entry which is preliminary data.</text>
</comment>
<dbReference type="AlphaFoldDB" id="A0A4S3PNP2"/>
<dbReference type="Proteomes" id="UP000306477">
    <property type="component" value="Unassembled WGS sequence"/>
</dbReference>
<accession>A0A4S3PNP2</accession>
<dbReference type="EMBL" id="SLUB01000040">
    <property type="protein sequence ID" value="THE10766.1"/>
    <property type="molecule type" value="Genomic_DNA"/>
</dbReference>
<dbReference type="RefSeq" id="WP_136380881.1">
    <property type="nucleotide sequence ID" value="NZ_SLUB01000040.1"/>
</dbReference>